<gene>
    <name evidence="5" type="ORF">GCM10010430_81340</name>
</gene>
<keyword evidence="2" id="KW-1277">Toxin-antitoxin system</keyword>
<evidence type="ECO:0000256" key="3">
    <source>
        <dbReference type="PIRNR" id="PIRNR033490"/>
    </source>
</evidence>
<reference evidence="5 6" key="1">
    <citation type="journal article" date="2019" name="Int. J. Syst. Evol. Microbiol.">
        <title>The Global Catalogue of Microorganisms (GCM) 10K type strain sequencing project: providing services to taxonomists for standard genome sequencing and annotation.</title>
        <authorList>
            <consortium name="The Broad Institute Genomics Platform"/>
            <consortium name="The Broad Institute Genome Sequencing Center for Infectious Disease"/>
            <person name="Wu L."/>
            <person name="Ma J."/>
        </authorList>
    </citation>
    <scope>NUCLEOTIDE SEQUENCE [LARGE SCALE GENOMIC DNA]</scope>
    <source>
        <strain evidence="5 6">JCM 7356</strain>
    </source>
</reference>
<comment type="caution">
    <text evidence="5">The sequence shown here is derived from an EMBL/GenBank/DDBJ whole genome shotgun (WGS) entry which is preliminary data.</text>
</comment>
<keyword evidence="6" id="KW-1185">Reference proteome</keyword>
<dbReference type="PIRSF" id="PIRSF033490">
    <property type="entry name" value="MazF"/>
    <property type="match status" value="1"/>
</dbReference>
<organism evidence="5 6">
    <name type="scientific">Kitasatospora cystarginea</name>
    <dbReference type="NCBI Taxonomy" id="58350"/>
    <lineage>
        <taxon>Bacteria</taxon>
        <taxon>Bacillati</taxon>
        <taxon>Actinomycetota</taxon>
        <taxon>Actinomycetes</taxon>
        <taxon>Kitasatosporales</taxon>
        <taxon>Streptomycetaceae</taxon>
        <taxon>Kitasatospora</taxon>
    </lineage>
</organism>
<dbReference type="PANTHER" id="PTHR33988">
    <property type="entry name" value="ENDORIBONUCLEASE MAZF-RELATED"/>
    <property type="match status" value="1"/>
</dbReference>
<keyword evidence="3" id="KW-0540">Nuclease</keyword>
<dbReference type="Pfam" id="PF02452">
    <property type="entry name" value="PemK_toxin"/>
    <property type="match status" value="1"/>
</dbReference>
<dbReference type="EMBL" id="BAAATR010000139">
    <property type="protein sequence ID" value="GAA2284080.1"/>
    <property type="molecule type" value="Genomic_DNA"/>
</dbReference>
<keyword evidence="3" id="KW-0255">Endonuclease</keyword>
<dbReference type="RefSeq" id="WP_344641629.1">
    <property type="nucleotide sequence ID" value="NZ_BAAATR010000139.1"/>
</dbReference>
<evidence type="ECO:0000256" key="1">
    <source>
        <dbReference type="ARBA" id="ARBA00007521"/>
    </source>
</evidence>
<evidence type="ECO:0000313" key="5">
    <source>
        <dbReference type="EMBL" id="GAA2284080.1"/>
    </source>
</evidence>
<evidence type="ECO:0000256" key="2">
    <source>
        <dbReference type="ARBA" id="ARBA00022649"/>
    </source>
</evidence>
<protein>
    <recommendedName>
        <fullName evidence="3">mRNA interferase</fullName>
        <ecNumber evidence="3">3.1.-.-</ecNumber>
    </recommendedName>
</protein>
<feature type="region of interest" description="Disordered" evidence="4">
    <location>
        <begin position="58"/>
        <end position="81"/>
    </location>
</feature>
<comment type="similarity">
    <text evidence="1 3">Belongs to the PemK/MazF family.</text>
</comment>
<evidence type="ECO:0000256" key="4">
    <source>
        <dbReference type="SAM" id="MobiDB-lite"/>
    </source>
</evidence>
<sequence length="116" mass="12753">MSRKSAPWQVWMADLSPVIGSEQAGRRPVVVVSSPLFAAFPTAMAIVVPLTTADRGLPHHVPVTSPHSGLNRPSRARTDDVRTISEQRLIGPRPLGTVTDKEADEIRTYLRMMIDL</sequence>
<dbReference type="PANTHER" id="PTHR33988:SF1">
    <property type="entry name" value="ENDORIBONUCLEASE MAZF7-RELATED"/>
    <property type="match status" value="1"/>
</dbReference>
<evidence type="ECO:0000313" key="6">
    <source>
        <dbReference type="Proteomes" id="UP001500305"/>
    </source>
</evidence>
<name>A0ABN3F350_9ACTN</name>
<accession>A0ABN3F350</accession>
<dbReference type="Gene3D" id="2.30.30.110">
    <property type="match status" value="1"/>
</dbReference>
<dbReference type="InterPro" id="IPR011067">
    <property type="entry name" value="Plasmid_toxin/cell-grow_inhib"/>
</dbReference>
<comment type="function">
    <text evidence="3">Toxic component of a type II toxin-antitoxin (TA) system.</text>
</comment>
<dbReference type="Proteomes" id="UP001500305">
    <property type="component" value="Unassembled WGS sequence"/>
</dbReference>
<dbReference type="EC" id="3.1.-.-" evidence="3"/>
<proteinExistence type="inferred from homology"/>
<keyword evidence="3" id="KW-0378">Hydrolase</keyword>
<dbReference type="SUPFAM" id="SSF50118">
    <property type="entry name" value="Cell growth inhibitor/plasmid maintenance toxic component"/>
    <property type="match status" value="1"/>
</dbReference>
<dbReference type="InterPro" id="IPR003477">
    <property type="entry name" value="PemK-like"/>
</dbReference>